<feature type="non-terminal residue" evidence="1">
    <location>
        <position position="1"/>
    </location>
</feature>
<dbReference type="Proteomes" id="UP001056766">
    <property type="component" value="Unassembled WGS sequence"/>
</dbReference>
<gene>
    <name evidence="1" type="ORF">KDK67_06020</name>
</gene>
<keyword evidence="2" id="KW-1185">Reference proteome</keyword>
<organism evidence="1 2">
    <name type="scientific">Methanococcoides seepicolus</name>
    <dbReference type="NCBI Taxonomy" id="2828780"/>
    <lineage>
        <taxon>Archaea</taxon>
        <taxon>Methanobacteriati</taxon>
        <taxon>Methanobacteriota</taxon>
        <taxon>Stenosarchaea group</taxon>
        <taxon>Methanomicrobia</taxon>
        <taxon>Methanosarcinales</taxon>
        <taxon>Methanosarcinaceae</taxon>
        <taxon>Methanococcoides</taxon>
    </lineage>
</organism>
<dbReference type="AlphaFoldDB" id="A0A9E4ZG58"/>
<comment type="caution">
    <text evidence="1">The sequence shown here is derived from an EMBL/GenBank/DDBJ whole genome shotgun (WGS) entry which is preliminary data.</text>
</comment>
<sequence length="231" mass="26765">ETKDINRYISLVSTDGEVLERAFDTLKIRKLVDENAQITQQGHYYLENIKEENPFDNALTLPSLFSSSEIPNTFTPKSNIVRYTKKYEYSSVSGTVFLEDLWYFVLSPEIRNISINKIDIFDMELHLQNLSGATILIESEDNRVLLALSKILNMKENLHTRVLNCLFVGIKEEKDIVNLLYIEPHELEMSMKQMLESKVINAENILTEKGIETIKHILKIKNLSRQEQNVL</sequence>
<protein>
    <submittedName>
        <fullName evidence="1">Uncharacterized protein</fullName>
    </submittedName>
</protein>
<accession>A0A9E4ZG58</accession>
<evidence type="ECO:0000313" key="1">
    <source>
        <dbReference type="EMBL" id="MCM1986558.1"/>
    </source>
</evidence>
<dbReference type="RefSeq" id="WP_250867930.1">
    <property type="nucleotide sequence ID" value="NZ_JAGSOI010000018.1"/>
</dbReference>
<evidence type="ECO:0000313" key="2">
    <source>
        <dbReference type="Proteomes" id="UP001056766"/>
    </source>
</evidence>
<proteinExistence type="predicted"/>
<dbReference type="EMBL" id="JAGSOI010000018">
    <property type="protein sequence ID" value="MCM1986558.1"/>
    <property type="molecule type" value="Genomic_DNA"/>
</dbReference>
<reference evidence="1" key="1">
    <citation type="journal article" date="2021" name="mSystems">
        <title>Bacteria and Archaea Synergistically Convert Glycine Betaine to Biogenic Methane in the Formosa Cold Seep of the South China Sea.</title>
        <authorList>
            <person name="Li L."/>
            <person name="Zhang W."/>
            <person name="Zhang S."/>
            <person name="Song L."/>
            <person name="Sun Q."/>
            <person name="Zhang H."/>
            <person name="Xiang H."/>
            <person name="Dong X."/>
        </authorList>
    </citation>
    <scope>NUCLEOTIDE SEQUENCE</scope>
    <source>
        <strain evidence="1">LLY</strain>
    </source>
</reference>
<reference evidence="1" key="2">
    <citation type="submission" date="2021-04" db="EMBL/GenBank/DDBJ databases">
        <authorList>
            <person name="Dong X."/>
        </authorList>
    </citation>
    <scope>NUCLEOTIDE SEQUENCE</scope>
    <source>
        <strain evidence="1">LLY</strain>
    </source>
</reference>
<name>A0A9E4ZG58_9EURY</name>